<dbReference type="EMBL" id="CAJHIT010000009">
    <property type="protein sequence ID" value="CAD6504688.1"/>
    <property type="molecule type" value="Genomic_DNA"/>
</dbReference>
<evidence type="ECO:0000313" key="9">
    <source>
        <dbReference type="Proteomes" id="UP000683417"/>
    </source>
</evidence>
<feature type="transmembrane region" description="Helical" evidence="6">
    <location>
        <begin position="454"/>
        <end position="474"/>
    </location>
</feature>
<feature type="region of interest" description="Disordered" evidence="5">
    <location>
        <begin position="61"/>
        <end position="90"/>
    </location>
</feature>
<sequence length="515" mass="54876">MMLLISILSCTIFFFHFLNAVAEITLTGCHLEAGLQVCTTLNGQATTFQVPITSYSEITLTKTTPTTETSTTTEIPNTTEPPSSTQISESTTTPQTDAVTACHLHGDTQYCVNGAGAEVRIVASSTPTPIPTAYTGCHSHGSEMHCLDPFGSEVKAVSSEPTAPAAGKKGSHSGGKNCHFHAGVEHCTSTDGSEERDCGRVDRDYNVNLRIGLLFVILITSAIGVFTPILLSRLLRIQPTGLIFTFIKQFGTGVIISTAFVHLLTHAELMFANTCLGELKYEATATSIAMAGTFMAFLVDFSSHRLAHWRQSKIVPGPIDEKCTQHESDDSTDSPPDLAAFSHHNHSIPSGALSSSAISLIILEAGIVFHSLLIGITLVVAGDSVFITLFVVIIFHQMFEGLALGARIAATNSDKVISAKLFILPLIFSFITPIGMAIGIGVLQNFNGNNPSTIIALGTLNAFSAGILIWVGFIEMWAGDWVHGDLAQADMARTFVGMVSLIAGFILMGVLGKWA</sequence>
<keyword evidence="3 6" id="KW-1133">Transmembrane helix</keyword>
<feature type="transmembrane region" description="Helical" evidence="6">
    <location>
        <begin position="386"/>
        <end position="409"/>
    </location>
</feature>
<feature type="compositionally biased region" description="Low complexity" evidence="5">
    <location>
        <begin position="61"/>
        <end position="85"/>
    </location>
</feature>
<dbReference type="PANTHER" id="PTHR11040:SF44">
    <property type="entry name" value="PROTEIN ZNTC-RELATED"/>
    <property type="match status" value="1"/>
</dbReference>
<evidence type="ECO:0000256" key="7">
    <source>
        <dbReference type="SAM" id="SignalP"/>
    </source>
</evidence>
<evidence type="ECO:0000256" key="5">
    <source>
        <dbReference type="SAM" id="MobiDB-lite"/>
    </source>
</evidence>
<name>A0A9W4D5T9_BLUGR</name>
<feature type="transmembrane region" description="Helical" evidence="6">
    <location>
        <begin position="211"/>
        <end position="231"/>
    </location>
</feature>
<dbReference type="Proteomes" id="UP000683417">
    <property type="component" value="Unassembled WGS sequence"/>
</dbReference>
<keyword evidence="7" id="KW-0732">Signal</keyword>
<comment type="subcellular location">
    <subcellularLocation>
        <location evidence="1">Membrane</location>
        <topology evidence="1">Multi-pass membrane protein</topology>
    </subcellularLocation>
</comment>
<accession>A0A9W4D5T9</accession>
<dbReference type="AlphaFoldDB" id="A0A9W4D5T9"/>
<dbReference type="GO" id="GO:0005886">
    <property type="term" value="C:plasma membrane"/>
    <property type="evidence" value="ECO:0007669"/>
    <property type="project" value="TreeGrafter"/>
</dbReference>
<feature type="signal peptide" evidence="7">
    <location>
        <begin position="1"/>
        <end position="22"/>
    </location>
</feature>
<dbReference type="Pfam" id="PF02535">
    <property type="entry name" value="Zip"/>
    <property type="match status" value="1"/>
</dbReference>
<evidence type="ECO:0000256" key="3">
    <source>
        <dbReference type="ARBA" id="ARBA00022989"/>
    </source>
</evidence>
<feature type="transmembrane region" description="Helical" evidence="6">
    <location>
        <begin position="243"/>
        <end position="264"/>
    </location>
</feature>
<evidence type="ECO:0000256" key="6">
    <source>
        <dbReference type="SAM" id="Phobius"/>
    </source>
</evidence>
<feature type="chain" id="PRO_5040789833" evidence="7">
    <location>
        <begin position="23"/>
        <end position="515"/>
    </location>
</feature>
<dbReference type="PANTHER" id="PTHR11040">
    <property type="entry name" value="ZINC/IRON TRANSPORTER"/>
    <property type="match status" value="1"/>
</dbReference>
<keyword evidence="4 6" id="KW-0472">Membrane</keyword>
<keyword evidence="2 6" id="KW-0812">Transmembrane</keyword>
<feature type="transmembrane region" description="Helical" evidence="6">
    <location>
        <begin position="421"/>
        <end position="442"/>
    </location>
</feature>
<dbReference type="InterPro" id="IPR003689">
    <property type="entry name" value="ZIP"/>
</dbReference>
<comment type="caution">
    <text evidence="8">The sequence shown here is derived from an EMBL/GenBank/DDBJ whole genome shotgun (WGS) entry which is preliminary data.</text>
</comment>
<evidence type="ECO:0000256" key="2">
    <source>
        <dbReference type="ARBA" id="ARBA00022692"/>
    </source>
</evidence>
<reference evidence="8" key="1">
    <citation type="submission" date="2020-10" db="EMBL/GenBank/DDBJ databases">
        <authorList>
            <person name="Muller C M."/>
        </authorList>
    </citation>
    <scope>NUCLEOTIDE SEQUENCE</scope>
    <source>
        <strain evidence="8">THUN-12</strain>
    </source>
</reference>
<evidence type="ECO:0000313" key="8">
    <source>
        <dbReference type="EMBL" id="CAD6504688.1"/>
    </source>
</evidence>
<feature type="transmembrane region" description="Helical" evidence="6">
    <location>
        <begin position="495"/>
        <end position="514"/>
    </location>
</feature>
<feature type="transmembrane region" description="Helical" evidence="6">
    <location>
        <begin position="357"/>
        <end position="380"/>
    </location>
</feature>
<protein>
    <submittedName>
        <fullName evidence="8">BgTH12-00194</fullName>
    </submittedName>
</protein>
<gene>
    <name evidence="8" type="ORF">BGTH12_LOCUS6046</name>
</gene>
<organism evidence="8 9">
    <name type="scientific">Blumeria graminis f. sp. triticale</name>
    <dbReference type="NCBI Taxonomy" id="1689686"/>
    <lineage>
        <taxon>Eukaryota</taxon>
        <taxon>Fungi</taxon>
        <taxon>Dikarya</taxon>
        <taxon>Ascomycota</taxon>
        <taxon>Pezizomycotina</taxon>
        <taxon>Leotiomycetes</taxon>
        <taxon>Erysiphales</taxon>
        <taxon>Erysiphaceae</taxon>
        <taxon>Blumeria</taxon>
    </lineage>
</organism>
<evidence type="ECO:0000256" key="1">
    <source>
        <dbReference type="ARBA" id="ARBA00004141"/>
    </source>
</evidence>
<evidence type="ECO:0000256" key="4">
    <source>
        <dbReference type="ARBA" id="ARBA00023136"/>
    </source>
</evidence>
<dbReference type="GO" id="GO:0005385">
    <property type="term" value="F:zinc ion transmembrane transporter activity"/>
    <property type="evidence" value="ECO:0007669"/>
    <property type="project" value="TreeGrafter"/>
</dbReference>
<proteinExistence type="predicted"/>